<reference evidence="3" key="1">
    <citation type="submission" date="2020-05" db="EMBL/GenBank/DDBJ databases">
        <authorList>
            <person name="Chiriac C."/>
            <person name="Salcher M."/>
            <person name="Ghai R."/>
            <person name="Kavagutti S V."/>
        </authorList>
    </citation>
    <scope>NUCLEOTIDE SEQUENCE</scope>
</reference>
<dbReference type="AlphaFoldDB" id="A0A6J6D9R4"/>
<name>A0A6J6D9R4_9ZZZZ</name>
<evidence type="ECO:0000256" key="2">
    <source>
        <dbReference type="SAM" id="Phobius"/>
    </source>
</evidence>
<feature type="region of interest" description="Disordered" evidence="1">
    <location>
        <begin position="1"/>
        <end position="42"/>
    </location>
</feature>
<proteinExistence type="predicted"/>
<gene>
    <name evidence="3" type="ORF">UFOPK1684_00002</name>
    <name evidence="4" type="ORF">UFOPK2158_00884</name>
</gene>
<keyword evidence="2" id="KW-1133">Transmembrane helix</keyword>
<dbReference type="Pfam" id="PF11241">
    <property type="entry name" value="DUF3043"/>
    <property type="match status" value="1"/>
</dbReference>
<dbReference type="InterPro" id="IPR021403">
    <property type="entry name" value="DUF3043"/>
</dbReference>
<dbReference type="EMBL" id="CAEZVY010000086">
    <property type="protein sequence ID" value="CAB4645178.1"/>
    <property type="molecule type" value="Genomic_DNA"/>
</dbReference>
<organism evidence="3">
    <name type="scientific">freshwater metagenome</name>
    <dbReference type="NCBI Taxonomy" id="449393"/>
    <lineage>
        <taxon>unclassified sequences</taxon>
        <taxon>metagenomes</taxon>
        <taxon>ecological metagenomes</taxon>
    </lineage>
</organism>
<evidence type="ECO:0000313" key="3">
    <source>
        <dbReference type="EMBL" id="CAB4560015.1"/>
    </source>
</evidence>
<sequence>MAQTHDDDSPETGAGKGRPTPRRRDREAEHKRPLVTNNRKEARAKLAASREKARIGMANGEERFLPLRDKGPQRKWSRDYVDARWNFGEFLIPVMFAVIIATFLPSLEAQFIAISVLWGFFLLTVLDSIWVGNRVRKGLREKYGVDNVENGVRWYSAMRALQMRGLRLPKPQVKRGEKPS</sequence>
<dbReference type="EMBL" id="CAEZTM010000001">
    <property type="protein sequence ID" value="CAB4560015.1"/>
    <property type="molecule type" value="Genomic_DNA"/>
</dbReference>
<feature type="transmembrane region" description="Helical" evidence="2">
    <location>
        <begin position="85"/>
        <end position="105"/>
    </location>
</feature>
<evidence type="ECO:0000313" key="4">
    <source>
        <dbReference type="EMBL" id="CAB4645178.1"/>
    </source>
</evidence>
<protein>
    <submittedName>
        <fullName evidence="3">Unannotated protein</fullName>
    </submittedName>
</protein>
<evidence type="ECO:0000256" key="1">
    <source>
        <dbReference type="SAM" id="MobiDB-lite"/>
    </source>
</evidence>
<feature type="transmembrane region" description="Helical" evidence="2">
    <location>
        <begin position="111"/>
        <end position="132"/>
    </location>
</feature>
<accession>A0A6J6D9R4</accession>
<feature type="compositionally biased region" description="Basic and acidic residues" evidence="1">
    <location>
        <begin position="22"/>
        <end position="42"/>
    </location>
</feature>
<keyword evidence="2" id="KW-0812">Transmembrane</keyword>
<keyword evidence="2" id="KW-0472">Membrane</keyword>